<accession>A0ABR3LPA5</accession>
<evidence type="ECO:0000313" key="2">
    <source>
        <dbReference type="Proteomes" id="UP001558613"/>
    </source>
</evidence>
<dbReference type="EMBL" id="JAYMGO010000020">
    <property type="protein sequence ID" value="KAL1254707.1"/>
    <property type="molecule type" value="Genomic_DNA"/>
</dbReference>
<reference evidence="1 2" key="1">
    <citation type="submission" date="2023-09" db="EMBL/GenBank/DDBJ databases">
        <authorList>
            <person name="Wang M."/>
        </authorList>
    </citation>
    <scope>NUCLEOTIDE SEQUENCE [LARGE SCALE GENOMIC DNA]</scope>
    <source>
        <strain evidence="1">GT-2023</strain>
        <tissue evidence="1">Liver</tissue>
    </source>
</reference>
<comment type="caution">
    <text evidence="1">The sequence shown here is derived from an EMBL/GenBank/DDBJ whole genome shotgun (WGS) entry which is preliminary data.</text>
</comment>
<gene>
    <name evidence="1" type="ORF">QQF64_016936</name>
</gene>
<organism evidence="1 2">
    <name type="scientific">Cirrhinus molitorella</name>
    <name type="common">mud carp</name>
    <dbReference type="NCBI Taxonomy" id="172907"/>
    <lineage>
        <taxon>Eukaryota</taxon>
        <taxon>Metazoa</taxon>
        <taxon>Chordata</taxon>
        <taxon>Craniata</taxon>
        <taxon>Vertebrata</taxon>
        <taxon>Euteleostomi</taxon>
        <taxon>Actinopterygii</taxon>
        <taxon>Neopterygii</taxon>
        <taxon>Teleostei</taxon>
        <taxon>Ostariophysi</taxon>
        <taxon>Cypriniformes</taxon>
        <taxon>Cyprinidae</taxon>
        <taxon>Labeoninae</taxon>
        <taxon>Labeonini</taxon>
        <taxon>Cirrhinus</taxon>
    </lineage>
</organism>
<protein>
    <submittedName>
        <fullName evidence="1">Uncharacterized protein</fullName>
    </submittedName>
</protein>
<keyword evidence="2" id="KW-1185">Reference proteome</keyword>
<dbReference type="Proteomes" id="UP001558613">
    <property type="component" value="Unassembled WGS sequence"/>
</dbReference>
<evidence type="ECO:0000313" key="1">
    <source>
        <dbReference type="EMBL" id="KAL1254707.1"/>
    </source>
</evidence>
<name>A0ABR3LPA5_9TELE</name>
<proteinExistence type="predicted"/>
<sequence length="130" mass="14428">MRTVTAKSGFPDMSSGYATLLPGSFRCLDADVPRMKLGYQHSETVKKEVHSSDVICFSRIKDSGRALLLRLTRAFLSLLCSLERDYTGFSTDLPLSLCKTTKLWQVQGVGRGCAPYCGWLTAGMRDRDPI</sequence>